<feature type="domain" description="CCHC-type" evidence="3">
    <location>
        <begin position="527"/>
        <end position="542"/>
    </location>
</feature>
<dbReference type="InterPro" id="IPR001878">
    <property type="entry name" value="Znf_CCHC"/>
</dbReference>
<comment type="caution">
    <text evidence="4">The sequence shown here is derived from an EMBL/GenBank/DDBJ whole genome shotgun (WGS) entry which is preliminary data.</text>
</comment>
<feature type="compositionally biased region" description="Low complexity" evidence="2">
    <location>
        <begin position="678"/>
        <end position="689"/>
    </location>
</feature>
<dbReference type="PANTHER" id="PTHR22639:SF3">
    <property type="entry name" value="ZINC FINGER CCHC DOMAIN-CONTAINING PROTEIN 3"/>
    <property type="match status" value="1"/>
</dbReference>
<feature type="domain" description="CCHC-type" evidence="3">
    <location>
        <begin position="211"/>
        <end position="225"/>
    </location>
</feature>
<keyword evidence="1" id="KW-0862">Zinc</keyword>
<accession>A0AAD9DPR1</accession>
<feature type="region of interest" description="Disordered" evidence="2">
    <location>
        <begin position="572"/>
        <end position="600"/>
    </location>
</feature>
<keyword evidence="1" id="KW-0863">Zinc-finger</keyword>
<feature type="compositionally biased region" description="Basic and acidic residues" evidence="2">
    <location>
        <begin position="359"/>
        <end position="371"/>
    </location>
</feature>
<dbReference type="GO" id="GO:0008270">
    <property type="term" value="F:zinc ion binding"/>
    <property type="evidence" value="ECO:0007669"/>
    <property type="project" value="UniProtKB-KW"/>
</dbReference>
<evidence type="ECO:0000259" key="3">
    <source>
        <dbReference type="PROSITE" id="PS50158"/>
    </source>
</evidence>
<dbReference type="GO" id="GO:0003690">
    <property type="term" value="F:double-stranded DNA binding"/>
    <property type="evidence" value="ECO:0007669"/>
    <property type="project" value="InterPro"/>
</dbReference>
<dbReference type="SMART" id="SM00343">
    <property type="entry name" value="ZnF_C2HC"/>
    <property type="match status" value="6"/>
</dbReference>
<dbReference type="InterPro" id="IPR057810">
    <property type="entry name" value="RBD_ZCCHC3_1st"/>
</dbReference>
<evidence type="ECO:0000256" key="2">
    <source>
        <dbReference type="SAM" id="MobiDB-lite"/>
    </source>
</evidence>
<feature type="compositionally biased region" description="Polar residues" evidence="2">
    <location>
        <begin position="376"/>
        <end position="390"/>
    </location>
</feature>
<gene>
    <name evidence="4" type="ORF">P4O66_002677</name>
</gene>
<dbReference type="AlphaFoldDB" id="A0AAD9DPR1"/>
<feature type="region of interest" description="Disordered" evidence="2">
    <location>
        <begin position="1"/>
        <end position="22"/>
    </location>
</feature>
<dbReference type="Pfam" id="PF23058">
    <property type="entry name" value="RBD_ZCCHC3_2nd"/>
    <property type="match status" value="2"/>
</dbReference>
<evidence type="ECO:0000256" key="1">
    <source>
        <dbReference type="PROSITE-ProRule" id="PRU00047"/>
    </source>
</evidence>
<protein>
    <recommendedName>
        <fullName evidence="3">CCHC-type domain-containing protein</fullName>
    </recommendedName>
</protein>
<proteinExistence type="predicted"/>
<dbReference type="Proteomes" id="UP001239994">
    <property type="component" value="Unassembled WGS sequence"/>
</dbReference>
<dbReference type="EMBL" id="JAROKS010000022">
    <property type="protein sequence ID" value="KAK1788598.1"/>
    <property type="molecule type" value="Genomic_DNA"/>
</dbReference>
<dbReference type="PANTHER" id="PTHR22639">
    <property type="entry name" value="GAG-RELATED PROTEIN"/>
    <property type="match status" value="1"/>
</dbReference>
<keyword evidence="1" id="KW-0479">Metal-binding</keyword>
<dbReference type="InterPro" id="IPR036875">
    <property type="entry name" value="Znf_CCHC_sf"/>
</dbReference>
<dbReference type="InterPro" id="IPR057811">
    <property type="entry name" value="RBD_ZCCHC3_2nd"/>
</dbReference>
<dbReference type="PROSITE" id="PS50158">
    <property type="entry name" value="ZF_CCHC"/>
    <property type="match status" value="3"/>
</dbReference>
<dbReference type="InterPro" id="IPR042509">
    <property type="entry name" value="ZCCHC3"/>
</dbReference>
<feature type="domain" description="CCHC-type" evidence="3">
    <location>
        <begin position="247"/>
        <end position="262"/>
    </location>
</feature>
<reference evidence="4" key="1">
    <citation type="submission" date="2023-03" db="EMBL/GenBank/DDBJ databases">
        <title>Electrophorus voltai genome.</title>
        <authorList>
            <person name="Bian C."/>
        </authorList>
    </citation>
    <scope>NUCLEOTIDE SEQUENCE</scope>
    <source>
        <strain evidence="4">CB-2022</strain>
        <tissue evidence="4">Muscle</tissue>
    </source>
</reference>
<evidence type="ECO:0000313" key="4">
    <source>
        <dbReference type="EMBL" id="KAK1788598.1"/>
    </source>
</evidence>
<feature type="region of interest" description="Disordered" evidence="2">
    <location>
        <begin position="344"/>
        <end position="390"/>
    </location>
</feature>
<organism evidence="4 5">
    <name type="scientific">Electrophorus voltai</name>
    <dbReference type="NCBI Taxonomy" id="2609070"/>
    <lineage>
        <taxon>Eukaryota</taxon>
        <taxon>Metazoa</taxon>
        <taxon>Chordata</taxon>
        <taxon>Craniata</taxon>
        <taxon>Vertebrata</taxon>
        <taxon>Euteleostomi</taxon>
        <taxon>Actinopterygii</taxon>
        <taxon>Neopterygii</taxon>
        <taxon>Teleostei</taxon>
        <taxon>Ostariophysi</taxon>
        <taxon>Gymnotiformes</taxon>
        <taxon>Gymnotoidei</taxon>
        <taxon>Gymnotidae</taxon>
        <taxon>Electrophorus</taxon>
    </lineage>
</organism>
<name>A0AAD9DPR1_9TELE</name>
<sequence length="842" mass="92533">MEAEGSLGPGTRGIASAETAAERVTPVEPGMEPGLGLLNTARFRWRCKDEGIPFLERIPFIREILLGLLQFSVEDLICVQRNGAQRFFDVSVASEELYGQMLEKRTVMGNHPEGVHFVVEPLWRVKRTIVTIHVFNPYVTTGSIRRFIQQYGEIHSEEKQVRDELGVWNGRRQYLVLLKEDGKGGWIHPPAYFSIDGSKGYLFYPDQPLCCRNCRGQGHKKEDCPGLRCHRCLERGHLARVCKGPQRCRRCQGEGHLAQSCPGVVRSYAMVATLGGKGVVTSTPKRGAGKEKEIRLSPVVPVMKEAKLGERRRAAVGDLGDAVFRIPPPQVGVAPGPEMQVRPKMEKAPAEAPKQGLKRRIDEGAQGEVKKKVTSLEGQAPTSLPSQSNTTDEVVCLGTLDSSFFEETTDPSIDRQASAVDRGLRGKLITTHMFNPHVLTDQIRRFLQGYGEVHPGECYVRDELGIWNGRRQFMVTFKEDGEGGLLHPPTLFVLGSNRRYLFYRDQPAFCRSCRHHGHKIEDCPELKCLNCLDPGHMARDCRGPRRCRVCRGEGHLARSYPRQGRTYAATVVGSRKGEPASPPERVPAEVLEPEKGDEGQKVVVEEVQAMGQDGAWTSNHTPPPLRSGSPSSGQSHDKEVAPAGALASSRKRARAGSSTPGEVGPVAKERRATLTEEAAPSAPQASSTPRGEVTPSILCMGTIIGAGELDSGWLRGEGGGLTSVEEKNSRYSHSSTLTLSKALWENGEEFGFWVLWMPSQQQTTAMIADTKLQTNHYGAPPPAQTSRTPGQTGSLYQAKLAEDLFHQAKLAEDLIQQPKLAEHLLHQPLHSSLGLCIPRAAS</sequence>
<keyword evidence="5" id="KW-1185">Reference proteome</keyword>
<dbReference type="Gene3D" id="4.10.60.10">
    <property type="entry name" value="Zinc finger, CCHC-type"/>
    <property type="match status" value="2"/>
</dbReference>
<dbReference type="GO" id="GO:0002218">
    <property type="term" value="P:activation of innate immune response"/>
    <property type="evidence" value="ECO:0007669"/>
    <property type="project" value="InterPro"/>
</dbReference>
<dbReference type="SUPFAM" id="SSF57756">
    <property type="entry name" value="Retrovirus zinc finger-like domains"/>
    <property type="match status" value="2"/>
</dbReference>
<dbReference type="Pfam" id="PF23057">
    <property type="entry name" value="RBD_ZCCHC3_1st"/>
    <property type="match status" value="1"/>
</dbReference>
<feature type="region of interest" description="Disordered" evidence="2">
    <location>
        <begin position="613"/>
        <end position="694"/>
    </location>
</feature>
<evidence type="ECO:0000313" key="5">
    <source>
        <dbReference type="Proteomes" id="UP001239994"/>
    </source>
</evidence>
<dbReference type="GO" id="GO:0003723">
    <property type="term" value="F:RNA binding"/>
    <property type="evidence" value="ECO:0007669"/>
    <property type="project" value="InterPro"/>
</dbReference>